<evidence type="ECO:0000256" key="1">
    <source>
        <dbReference type="SAM" id="Phobius"/>
    </source>
</evidence>
<feature type="transmembrane region" description="Helical" evidence="1">
    <location>
        <begin position="131"/>
        <end position="149"/>
    </location>
</feature>
<gene>
    <name evidence="2" type="ORF">SS1G_02411</name>
</gene>
<feature type="transmembrane region" description="Helical" evidence="1">
    <location>
        <begin position="232"/>
        <end position="254"/>
    </location>
</feature>
<dbReference type="PANTHER" id="PTHR11360">
    <property type="entry name" value="MONOCARBOXYLATE TRANSPORTER"/>
    <property type="match status" value="1"/>
</dbReference>
<feature type="transmembrane region" description="Helical" evidence="1">
    <location>
        <begin position="169"/>
        <end position="195"/>
    </location>
</feature>
<organism evidence="2 3">
    <name type="scientific">Sclerotinia sclerotiorum (strain ATCC 18683 / 1980 / Ss-1)</name>
    <name type="common">White mold</name>
    <name type="synonym">Whetzelinia sclerotiorum</name>
    <dbReference type="NCBI Taxonomy" id="665079"/>
    <lineage>
        <taxon>Eukaryota</taxon>
        <taxon>Fungi</taxon>
        <taxon>Dikarya</taxon>
        <taxon>Ascomycota</taxon>
        <taxon>Pezizomycotina</taxon>
        <taxon>Leotiomycetes</taxon>
        <taxon>Helotiales</taxon>
        <taxon>Sclerotiniaceae</taxon>
        <taxon>Sclerotinia</taxon>
    </lineage>
</organism>
<evidence type="ECO:0008006" key="4">
    <source>
        <dbReference type="Google" id="ProtNLM"/>
    </source>
</evidence>
<accession>A7EAS9</accession>
<dbReference type="InParanoid" id="A7EAS9"/>
<feature type="transmembrane region" description="Helical" evidence="1">
    <location>
        <begin position="105"/>
        <end position="124"/>
    </location>
</feature>
<evidence type="ECO:0000313" key="3">
    <source>
        <dbReference type="Proteomes" id="UP000001312"/>
    </source>
</evidence>
<dbReference type="HOGENOM" id="CLU_001265_1_2_1"/>
<proteinExistence type="predicted"/>
<keyword evidence="1" id="KW-0472">Membrane</keyword>
<dbReference type="SUPFAM" id="SSF103473">
    <property type="entry name" value="MFS general substrate transporter"/>
    <property type="match status" value="1"/>
</dbReference>
<name>A7EAS9_SCLS1</name>
<keyword evidence="3" id="KW-1185">Reference proteome</keyword>
<dbReference type="PANTHER" id="PTHR11360:SF287">
    <property type="entry name" value="MFS MONOCARBOXYLATE TRANSPORTER"/>
    <property type="match status" value="1"/>
</dbReference>
<feature type="transmembrane region" description="Helical" evidence="1">
    <location>
        <begin position="266"/>
        <end position="288"/>
    </location>
</feature>
<keyword evidence="1" id="KW-1133">Transmembrane helix</keyword>
<sequence length="336" mass="35832">MAYSSTDLPLEKSNRSGVDDFRVQASLTAFDIPLSNESTRNIEEGTAGLENTESNIPRADGGRDAWLFLAACFVFEALIWGFPFAFGVFQTYYSTHPPFDKHANAIAITGTCATGITSFATQIWHLIITQGVLYAIGGSLSYSPTMFYLDQWFVRRKGLALGVMWSGASLSFSPILGTALIALLNSFSVIGAISLGHLSDIRHITTVVLLSSTFSALSVFLLWGISTSLPSLVMFTIIYGIFAGGWSAIWAGMIREVQRADENAGFGVLMGLFSAGRGVGSVVCGPVTECLIRYGGLKGVGGGYATDYGAVIVFTGVSAACGLIGLGARFWKKEKV</sequence>
<protein>
    <recommendedName>
        <fullName evidence="4">Major facilitator superfamily (MFS) profile domain-containing protein</fullName>
    </recommendedName>
</protein>
<feature type="transmembrane region" description="Helical" evidence="1">
    <location>
        <begin position="207"/>
        <end position="226"/>
    </location>
</feature>
<dbReference type="InterPro" id="IPR036259">
    <property type="entry name" value="MFS_trans_sf"/>
</dbReference>
<dbReference type="Proteomes" id="UP000001312">
    <property type="component" value="Unassembled WGS sequence"/>
</dbReference>
<dbReference type="Gene3D" id="1.20.1250.20">
    <property type="entry name" value="MFS general substrate transporter like domains"/>
    <property type="match status" value="1"/>
</dbReference>
<dbReference type="eggNOG" id="KOG2504">
    <property type="taxonomic scope" value="Eukaryota"/>
</dbReference>
<dbReference type="GeneID" id="5492491"/>
<dbReference type="EMBL" id="CH476623">
    <property type="protein sequence ID" value="EDN99557.1"/>
    <property type="molecule type" value="Genomic_DNA"/>
</dbReference>
<reference evidence="3" key="1">
    <citation type="journal article" date="2011" name="PLoS Genet.">
        <title>Genomic analysis of the necrotrophic fungal pathogens Sclerotinia sclerotiorum and Botrytis cinerea.</title>
        <authorList>
            <person name="Amselem J."/>
            <person name="Cuomo C.A."/>
            <person name="van Kan J.A."/>
            <person name="Viaud M."/>
            <person name="Benito E.P."/>
            <person name="Couloux A."/>
            <person name="Coutinho P.M."/>
            <person name="de Vries R.P."/>
            <person name="Dyer P.S."/>
            <person name="Fillinger S."/>
            <person name="Fournier E."/>
            <person name="Gout L."/>
            <person name="Hahn M."/>
            <person name="Kohn L."/>
            <person name="Lapalu N."/>
            <person name="Plummer K.M."/>
            <person name="Pradier J.M."/>
            <person name="Quevillon E."/>
            <person name="Sharon A."/>
            <person name="Simon A."/>
            <person name="ten Have A."/>
            <person name="Tudzynski B."/>
            <person name="Tudzynski P."/>
            <person name="Wincker P."/>
            <person name="Andrew M."/>
            <person name="Anthouard V."/>
            <person name="Beever R.E."/>
            <person name="Beffa R."/>
            <person name="Benoit I."/>
            <person name="Bouzid O."/>
            <person name="Brault B."/>
            <person name="Chen Z."/>
            <person name="Choquer M."/>
            <person name="Collemare J."/>
            <person name="Cotton P."/>
            <person name="Danchin E.G."/>
            <person name="Da Silva C."/>
            <person name="Gautier A."/>
            <person name="Giraud C."/>
            <person name="Giraud T."/>
            <person name="Gonzalez C."/>
            <person name="Grossetete S."/>
            <person name="Guldener U."/>
            <person name="Henrissat B."/>
            <person name="Howlett B.J."/>
            <person name="Kodira C."/>
            <person name="Kretschmer M."/>
            <person name="Lappartient A."/>
            <person name="Leroch M."/>
            <person name="Levis C."/>
            <person name="Mauceli E."/>
            <person name="Neuveglise C."/>
            <person name="Oeser B."/>
            <person name="Pearson M."/>
            <person name="Poulain J."/>
            <person name="Poussereau N."/>
            <person name="Quesneville H."/>
            <person name="Rascle C."/>
            <person name="Schumacher J."/>
            <person name="Segurens B."/>
            <person name="Sexton A."/>
            <person name="Silva E."/>
            <person name="Sirven C."/>
            <person name="Soanes D.M."/>
            <person name="Talbot N.J."/>
            <person name="Templeton M."/>
            <person name="Yandava C."/>
            <person name="Yarden O."/>
            <person name="Zeng Q."/>
            <person name="Rollins J.A."/>
            <person name="Lebrun M.H."/>
            <person name="Dickman M."/>
        </authorList>
    </citation>
    <scope>NUCLEOTIDE SEQUENCE [LARGE SCALE GENOMIC DNA]</scope>
    <source>
        <strain evidence="3">ATCC 18683 / 1980 / Ss-1</strain>
    </source>
</reference>
<dbReference type="KEGG" id="ssl:SS1G_02411"/>
<feature type="transmembrane region" description="Helical" evidence="1">
    <location>
        <begin position="308"/>
        <end position="331"/>
    </location>
</feature>
<dbReference type="RefSeq" id="XP_001596195.1">
    <property type="nucleotide sequence ID" value="XM_001596145.1"/>
</dbReference>
<dbReference type="OMA" id="DKHANAI"/>
<keyword evidence="1" id="KW-0812">Transmembrane</keyword>
<dbReference type="InterPro" id="IPR050327">
    <property type="entry name" value="Proton-linked_MCT"/>
</dbReference>
<feature type="transmembrane region" description="Helical" evidence="1">
    <location>
        <begin position="66"/>
        <end position="93"/>
    </location>
</feature>
<evidence type="ECO:0000313" key="2">
    <source>
        <dbReference type="EMBL" id="EDN99557.1"/>
    </source>
</evidence>
<dbReference type="AlphaFoldDB" id="A7EAS9"/>